<evidence type="ECO:0000313" key="2">
    <source>
        <dbReference type="Proteomes" id="UP000697472"/>
    </source>
</evidence>
<evidence type="ECO:0008006" key="3">
    <source>
        <dbReference type="Google" id="ProtNLM"/>
    </source>
</evidence>
<dbReference type="RefSeq" id="WP_386701032.1">
    <property type="nucleotide sequence ID" value="NZ_JAFBEH010000018.1"/>
</dbReference>
<dbReference type="EMBL" id="JAFBEH010000018">
    <property type="protein sequence ID" value="MBM7642744.1"/>
    <property type="molecule type" value="Genomic_DNA"/>
</dbReference>
<reference evidence="1 2" key="1">
    <citation type="submission" date="2021-01" db="EMBL/GenBank/DDBJ databases">
        <title>Genomic Encyclopedia of Type Strains, Phase IV (KMG-IV): sequencing the most valuable type-strain genomes for metagenomic binning, comparative biology and taxonomic classification.</title>
        <authorList>
            <person name="Goeker M."/>
        </authorList>
    </citation>
    <scope>NUCLEOTIDE SEQUENCE [LARGE SCALE GENOMIC DNA]</scope>
    <source>
        <strain evidence="1 2">DSM 27382</strain>
    </source>
</reference>
<protein>
    <recommendedName>
        <fullName evidence="3">Lipoprotein</fullName>
    </recommendedName>
</protein>
<name>A0ABS2PRT1_9STRE</name>
<proteinExistence type="predicted"/>
<organism evidence="1 2">
    <name type="scientific">Streptococcus loxodontisalivarius</name>
    <dbReference type="NCBI Taxonomy" id="1349415"/>
    <lineage>
        <taxon>Bacteria</taxon>
        <taxon>Bacillati</taxon>
        <taxon>Bacillota</taxon>
        <taxon>Bacilli</taxon>
        <taxon>Lactobacillales</taxon>
        <taxon>Streptococcaceae</taxon>
        <taxon>Streptococcus</taxon>
    </lineage>
</organism>
<evidence type="ECO:0000313" key="1">
    <source>
        <dbReference type="EMBL" id="MBM7642744.1"/>
    </source>
</evidence>
<accession>A0ABS2PRT1</accession>
<dbReference type="Proteomes" id="UP000697472">
    <property type="component" value="Unassembled WGS sequence"/>
</dbReference>
<keyword evidence="2" id="KW-1185">Reference proteome</keyword>
<gene>
    <name evidence="1" type="ORF">JOC28_001041</name>
</gene>
<sequence>MKKWKNLFALVAIGVLLTLEGCSMFGSKKEENTKYKLEQDRIANYLIEHIELVDGESIKEIEFVEFQKNNMTGTWRITATINEKYDISFSEDSLGGEIETANYSPKEFEESYEKLSNDYSIKDIEIEYFKE</sequence>
<comment type="caution">
    <text evidence="1">The sequence shown here is derived from an EMBL/GenBank/DDBJ whole genome shotgun (WGS) entry which is preliminary data.</text>
</comment>